<keyword evidence="2" id="KW-0547">Nucleotide-binding</keyword>
<feature type="active site" evidence="1">
    <location>
        <position position="211"/>
    </location>
</feature>
<evidence type="ECO:0000256" key="2">
    <source>
        <dbReference type="PIRSR" id="PIRSR640198-2"/>
    </source>
</evidence>
<feature type="binding site" evidence="2">
    <location>
        <begin position="215"/>
        <end position="222"/>
    </location>
    <ligand>
        <name>ATP</name>
        <dbReference type="ChEBI" id="CHEBI:30616"/>
    </ligand>
</feature>
<organism evidence="4 5">
    <name type="scientific">Rhizobium leguminosarum bv. viciae</name>
    <dbReference type="NCBI Taxonomy" id="387"/>
    <lineage>
        <taxon>Bacteria</taxon>
        <taxon>Pseudomonadati</taxon>
        <taxon>Pseudomonadota</taxon>
        <taxon>Alphaproteobacteria</taxon>
        <taxon>Hyphomicrobiales</taxon>
        <taxon>Rhizobiaceae</taxon>
        <taxon>Rhizobium/Agrobacterium group</taxon>
        <taxon>Rhizobium</taxon>
    </lineage>
</organism>
<dbReference type="InterPro" id="IPR040198">
    <property type="entry name" value="Fido_containing"/>
</dbReference>
<evidence type="ECO:0000313" key="5">
    <source>
        <dbReference type="Proteomes" id="UP000662259"/>
    </source>
</evidence>
<dbReference type="GO" id="GO:0005524">
    <property type="term" value="F:ATP binding"/>
    <property type="evidence" value="ECO:0007669"/>
    <property type="project" value="UniProtKB-KW"/>
</dbReference>
<name>A0A8I2GVJ8_RHILV</name>
<sequence>MVEEVPTRIEPALFEESIPSSISDLVVEIQAAAAKLGHGLHNDAAFELSDLVRVMNCYYSNLIEGHNTRPKDIERALAGVEIEEATRPLVLEAKAHVVVQREIDRLSRDGALPSPTSSEFIAWVHRRFYEEMPEEFRFVEGRDGPKVEIVPGAFRSKSEDDVSVGRHQPPSSAYVKAFMEHFSKRYAAAQAGATNKIIAIAAAHHRLNFIHPFMDGNGRVSRLMSHAMAQEAGVGGKGLWSISRGLARGLKDKTEYKSMMDHADQQRMNDRDGRGNLSAKALQDFCEWFLSVALHQIQFSNAVFSFDKLESRYRKLIEDVIDDKRAPDIISAVLKHGSIDRGDIGFITKSPDRTARNTLKALLDGGFLKSSSPKTPVRIAFPLDYRERLFPNLFTDGEIDAPKPPVPSFITQTRTKEVASRSSFKPPFNEDEEFQKRVSGITALQQSLGARSTLGKVAAQELATTEPTTIDWQFVEDRVISQSIGEYGHSRAEVIEALCEFSPGAVSQEQKDEIEKRVFAAAPALAAKYNKRIMDRKPKR</sequence>
<gene>
    <name evidence="4" type="ORF">GFL91_14375</name>
</gene>
<feature type="binding site" evidence="2">
    <location>
        <begin position="164"/>
        <end position="167"/>
    </location>
    <ligand>
        <name>ATP</name>
        <dbReference type="ChEBI" id="CHEBI:30616"/>
    </ligand>
</feature>
<feature type="domain" description="Fido" evidence="3">
    <location>
        <begin position="116"/>
        <end position="291"/>
    </location>
</feature>
<dbReference type="Proteomes" id="UP000662259">
    <property type="component" value="Unassembled WGS sequence"/>
</dbReference>
<dbReference type="SUPFAM" id="SSF140931">
    <property type="entry name" value="Fic-like"/>
    <property type="match status" value="1"/>
</dbReference>
<evidence type="ECO:0000259" key="3">
    <source>
        <dbReference type="PROSITE" id="PS51459"/>
    </source>
</evidence>
<comment type="caution">
    <text evidence="4">The sequence shown here is derived from an EMBL/GenBank/DDBJ whole genome shotgun (WGS) entry which is preliminary data.</text>
</comment>
<reference evidence="4" key="1">
    <citation type="submission" date="2019-10" db="EMBL/GenBank/DDBJ databases">
        <title>Rhizobium leguminosarum symbiovar viciae collection.</title>
        <authorList>
            <person name="Boivin S."/>
            <person name="Lepetit M."/>
        </authorList>
    </citation>
    <scope>NUCLEOTIDE SEQUENCE</scope>
    <source>
        <strain evidence="4">L143</strain>
    </source>
</reference>
<accession>A0A8I2GVJ8</accession>
<dbReference type="RefSeq" id="WP_131719854.1">
    <property type="nucleotide sequence ID" value="NZ_SJMY01000016.1"/>
</dbReference>
<evidence type="ECO:0000256" key="1">
    <source>
        <dbReference type="PIRSR" id="PIRSR640198-1"/>
    </source>
</evidence>
<dbReference type="Pfam" id="PF02661">
    <property type="entry name" value="Fic"/>
    <property type="match status" value="1"/>
</dbReference>
<dbReference type="PANTHER" id="PTHR13504">
    <property type="entry name" value="FIDO DOMAIN-CONTAINING PROTEIN DDB_G0283145"/>
    <property type="match status" value="1"/>
</dbReference>
<dbReference type="PROSITE" id="PS51459">
    <property type="entry name" value="FIDO"/>
    <property type="match status" value="1"/>
</dbReference>
<dbReference type="InterPro" id="IPR036597">
    <property type="entry name" value="Fido-like_dom_sf"/>
</dbReference>
<evidence type="ECO:0000313" key="4">
    <source>
        <dbReference type="EMBL" id="NKM46149.1"/>
    </source>
</evidence>
<dbReference type="Gene3D" id="1.10.3290.10">
    <property type="entry name" value="Fido-like domain"/>
    <property type="match status" value="1"/>
</dbReference>
<proteinExistence type="predicted"/>
<dbReference type="EMBL" id="WIEZ01000007">
    <property type="protein sequence ID" value="NKM46149.1"/>
    <property type="molecule type" value="Genomic_DNA"/>
</dbReference>
<dbReference type="PANTHER" id="PTHR13504:SF38">
    <property type="entry name" value="FIDO DOMAIN-CONTAINING PROTEIN"/>
    <property type="match status" value="1"/>
</dbReference>
<dbReference type="AlphaFoldDB" id="A0A8I2GVJ8"/>
<dbReference type="InterPro" id="IPR003812">
    <property type="entry name" value="Fido"/>
</dbReference>
<keyword evidence="2" id="KW-0067">ATP-binding</keyword>
<protein>
    <submittedName>
        <fullName evidence="4">Fic family protein</fullName>
    </submittedName>
</protein>